<organism evidence="9 10">
    <name type="scientific">Lingula anatina</name>
    <name type="common">Brachiopod</name>
    <name type="synonym">Lingula unguis</name>
    <dbReference type="NCBI Taxonomy" id="7574"/>
    <lineage>
        <taxon>Eukaryota</taxon>
        <taxon>Metazoa</taxon>
        <taxon>Spiralia</taxon>
        <taxon>Lophotrochozoa</taxon>
        <taxon>Brachiopoda</taxon>
        <taxon>Linguliformea</taxon>
        <taxon>Lingulata</taxon>
        <taxon>Lingulida</taxon>
        <taxon>Linguloidea</taxon>
        <taxon>Lingulidae</taxon>
        <taxon>Lingula</taxon>
    </lineage>
</organism>
<dbReference type="FunCoup" id="A0A1S3J0U9">
    <property type="interactions" value="46"/>
</dbReference>
<dbReference type="Pfam" id="PF10204">
    <property type="entry name" value="DuoxA"/>
    <property type="match status" value="1"/>
</dbReference>
<evidence type="ECO:0000256" key="6">
    <source>
        <dbReference type="ARBA" id="ARBA00023180"/>
    </source>
</evidence>
<protein>
    <submittedName>
        <fullName evidence="10">Dual oxidase maturation factor 1</fullName>
    </submittedName>
</protein>
<name>A0A1S3J0U9_LINAN</name>
<keyword evidence="9" id="KW-1185">Reference proteome</keyword>
<dbReference type="GeneID" id="106168793"/>
<dbReference type="GO" id="GO:0005789">
    <property type="term" value="C:endoplasmic reticulum membrane"/>
    <property type="evidence" value="ECO:0007669"/>
    <property type="project" value="InterPro"/>
</dbReference>
<dbReference type="AlphaFoldDB" id="A0A1S3J0U9"/>
<evidence type="ECO:0000256" key="2">
    <source>
        <dbReference type="ARBA" id="ARBA00009816"/>
    </source>
</evidence>
<evidence type="ECO:0000256" key="1">
    <source>
        <dbReference type="ARBA" id="ARBA00004141"/>
    </source>
</evidence>
<dbReference type="PANTHER" id="PTHR31158:SF1">
    <property type="entry name" value="DOXA1 FACTOR-RELATED"/>
    <property type="match status" value="1"/>
</dbReference>
<sequence length="491" mass="56358">MGIIESKEPVISRAWTPGLFDTFRNKSGPTLYGPLKTPVTADVLEAGFIYAIAILAFSLLIILPGVRHKERIFYFVRVVVSLWIGSIIILANFGQEWELSEVHTKTQYRAGINHEINASIKVAIGLRSVNITLKGTPENQVSETINYNERFHWDEEPGWQQGRFGFGPYSGLVQREFRRGQYRGLPYPILWVAEYFTLDGEGIRWGRHYRQAGFYSHIMLWLAFPLWIICNILFFMVIRYGSYFLFFTGSCMVLANILYASIRNPTELVIPWEEAVMEFHYGWCFWLCLITGVLSIVFSMIILFMDLRFPSEISTFFGVDVLQDWEEYYADPDQDDVNRKALRISNKGLRQKENGESKEELTTSYLPMSSGSPNGTNEDDASDDNVYENPVSAPVPKFRKRAATNTQRFQKSRRKPRPTPRESPAGQDRSPREDDHHTTFLSIPDSAAIEESEEPDDEYENVVHARYQPAGTEDVSISIEKVPPRPPKRTS</sequence>
<feature type="compositionally biased region" description="Basic and acidic residues" evidence="7">
    <location>
        <begin position="350"/>
        <end position="361"/>
    </location>
</feature>
<feature type="transmembrane region" description="Helical" evidence="8">
    <location>
        <begin position="47"/>
        <end position="66"/>
    </location>
</feature>
<dbReference type="InParanoid" id="A0A1S3J0U9"/>
<keyword evidence="4 8" id="KW-1133">Transmembrane helix</keyword>
<feature type="transmembrane region" description="Helical" evidence="8">
    <location>
        <begin position="73"/>
        <end position="93"/>
    </location>
</feature>
<gene>
    <name evidence="10" type="primary">LOC106168793</name>
</gene>
<dbReference type="InterPro" id="IPR018469">
    <property type="entry name" value="Dual_oxidase_maturation_fac"/>
</dbReference>
<evidence type="ECO:0000256" key="3">
    <source>
        <dbReference type="ARBA" id="ARBA00022692"/>
    </source>
</evidence>
<evidence type="ECO:0000256" key="5">
    <source>
        <dbReference type="ARBA" id="ARBA00023136"/>
    </source>
</evidence>
<dbReference type="Proteomes" id="UP000085678">
    <property type="component" value="Unplaced"/>
</dbReference>
<feature type="compositionally biased region" description="Acidic residues" evidence="7">
    <location>
        <begin position="448"/>
        <end position="460"/>
    </location>
</feature>
<evidence type="ECO:0000256" key="4">
    <source>
        <dbReference type="ARBA" id="ARBA00022989"/>
    </source>
</evidence>
<evidence type="ECO:0000256" key="8">
    <source>
        <dbReference type="SAM" id="Phobius"/>
    </source>
</evidence>
<dbReference type="OrthoDB" id="10042652at2759"/>
<comment type="subcellular location">
    <subcellularLocation>
        <location evidence="1">Membrane</location>
        <topology evidence="1">Multi-pass membrane protein</topology>
    </subcellularLocation>
</comment>
<keyword evidence="3 8" id="KW-0812">Transmembrane</keyword>
<accession>A0A1S3J0U9</accession>
<feature type="transmembrane region" description="Helical" evidence="8">
    <location>
        <begin position="280"/>
        <end position="304"/>
    </location>
</feature>
<dbReference type="RefSeq" id="XP_013403434.2">
    <property type="nucleotide sequence ID" value="XM_013547980.2"/>
</dbReference>
<keyword evidence="6" id="KW-0325">Glycoprotein</keyword>
<feature type="region of interest" description="Disordered" evidence="7">
    <location>
        <begin position="348"/>
        <end position="491"/>
    </location>
</feature>
<dbReference type="STRING" id="7574.A0A1S3J0U9"/>
<feature type="transmembrane region" description="Helical" evidence="8">
    <location>
        <begin position="214"/>
        <end position="236"/>
    </location>
</feature>
<dbReference type="KEGG" id="lak:106168793"/>
<comment type="similarity">
    <text evidence="2">Belongs to the DUOXA family.</text>
</comment>
<reference evidence="10" key="1">
    <citation type="submission" date="2025-08" db="UniProtKB">
        <authorList>
            <consortium name="RefSeq"/>
        </authorList>
    </citation>
    <scope>IDENTIFICATION</scope>
    <source>
        <tissue evidence="10">Gonads</tissue>
    </source>
</reference>
<dbReference type="OMA" id="FMVIRYC"/>
<dbReference type="PANTHER" id="PTHR31158">
    <property type="entry name" value="DUAL OXIDASE 2"/>
    <property type="match status" value="1"/>
</dbReference>
<keyword evidence="5 8" id="KW-0472">Membrane</keyword>
<proteinExistence type="inferred from homology"/>
<feature type="compositionally biased region" description="Acidic residues" evidence="7">
    <location>
        <begin position="377"/>
        <end position="386"/>
    </location>
</feature>
<dbReference type="GO" id="GO:0015031">
    <property type="term" value="P:protein transport"/>
    <property type="evidence" value="ECO:0007669"/>
    <property type="project" value="InterPro"/>
</dbReference>
<feature type="transmembrane region" description="Helical" evidence="8">
    <location>
        <begin position="243"/>
        <end position="260"/>
    </location>
</feature>
<evidence type="ECO:0000313" key="9">
    <source>
        <dbReference type="Proteomes" id="UP000085678"/>
    </source>
</evidence>
<evidence type="ECO:0000313" key="10">
    <source>
        <dbReference type="RefSeq" id="XP_013403434.2"/>
    </source>
</evidence>
<evidence type="ECO:0000256" key="7">
    <source>
        <dbReference type="SAM" id="MobiDB-lite"/>
    </source>
</evidence>
<feature type="compositionally biased region" description="Basic and acidic residues" evidence="7">
    <location>
        <begin position="429"/>
        <end position="438"/>
    </location>
</feature>
<feature type="compositionally biased region" description="Polar residues" evidence="7">
    <location>
        <begin position="362"/>
        <end position="376"/>
    </location>
</feature>